<keyword evidence="2" id="KW-1185">Reference proteome</keyword>
<accession>A0A0U1M0V5</accession>
<dbReference type="PANTHER" id="PTHR47657:SF3">
    <property type="entry name" value="ORSELLINIC ACID_F9775 BIOSYNTHESIS CLUSTER PROTEIN D-RELATED"/>
    <property type="match status" value="1"/>
</dbReference>
<gene>
    <name evidence="1" type="ORF">PISL3812_06195</name>
</gene>
<dbReference type="InterPro" id="IPR052400">
    <property type="entry name" value="Zn2-C6_fungal_TF"/>
</dbReference>
<protein>
    <submittedName>
        <fullName evidence="1">Uncharacterized protein</fullName>
    </submittedName>
</protein>
<dbReference type="AlphaFoldDB" id="A0A0U1M0V5"/>
<evidence type="ECO:0000313" key="1">
    <source>
        <dbReference type="EMBL" id="CRG89159.1"/>
    </source>
</evidence>
<sequence length="335" mass="37513">MSRHKSEVHELLNSPSNARPAKLQTFFRGTKLRYFEVTCSTGVDENRRSPTATFDAISVNYQSQDKELTRPLSQVNTAAILHFPPLPSPGSTLHNFDLETLAYFHQFITKTSLTLPASEGPEFRGSYWQANIVVLALESRWLMCGLLAISASHSAFLSIENSTEEAHRKRYVQFLAEFSTGWGNMTTLIETNVQKETVEAAMKPGATFDLGYFMQAVPKFLVSHPVVHPSEAQSESKIIQDDSFDRATRIFKMRKPGRHGNIGIVSICDDQPSAMYGHLRSLPTRMAEVFGKPESVHDVLAAISAIAHGDAWRDGWSEFQITLTTWFRKAVLCLS</sequence>
<dbReference type="OrthoDB" id="416217at2759"/>
<dbReference type="PANTHER" id="PTHR47657">
    <property type="entry name" value="STEROL REGULATORY ELEMENT-BINDING PROTEIN ECM22"/>
    <property type="match status" value="1"/>
</dbReference>
<dbReference type="GO" id="GO:0000981">
    <property type="term" value="F:DNA-binding transcription factor activity, RNA polymerase II-specific"/>
    <property type="evidence" value="ECO:0007669"/>
    <property type="project" value="TreeGrafter"/>
</dbReference>
<evidence type="ECO:0000313" key="2">
    <source>
        <dbReference type="Proteomes" id="UP000054383"/>
    </source>
</evidence>
<organism evidence="1 2">
    <name type="scientific">Talaromyces islandicus</name>
    <name type="common">Penicillium islandicum</name>
    <dbReference type="NCBI Taxonomy" id="28573"/>
    <lineage>
        <taxon>Eukaryota</taxon>
        <taxon>Fungi</taxon>
        <taxon>Dikarya</taxon>
        <taxon>Ascomycota</taxon>
        <taxon>Pezizomycotina</taxon>
        <taxon>Eurotiomycetes</taxon>
        <taxon>Eurotiomycetidae</taxon>
        <taxon>Eurotiales</taxon>
        <taxon>Trichocomaceae</taxon>
        <taxon>Talaromyces</taxon>
        <taxon>Talaromyces sect. Islandici</taxon>
    </lineage>
</organism>
<dbReference type="Proteomes" id="UP000054383">
    <property type="component" value="Unassembled WGS sequence"/>
</dbReference>
<reference evidence="1 2" key="1">
    <citation type="submission" date="2015-04" db="EMBL/GenBank/DDBJ databases">
        <authorList>
            <person name="Syromyatnikov M.Y."/>
            <person name="Popov V.N."/>
        </authorList>
    </citation>
    <scope>NUCLEOTIDE SEQUENCE [LARGE SCALE GENOMIC DNA]</scope>
    <source>
        <strain evidence="1">WF-38-12</strain>
    </source>
</reference>
<dbReference type="STRING" id="28573.A0A0U1M0V5"/>
<name>A0A0U1M0V5_TALIS</name>
<dbReference type="EMBL" id="CVMT01000005">
    <property type="protein sequence ID" value="CRG89159.1"/>
    <property type="molecule type" value="Genomic_DNA"/>
</dbReference>
<proteinExistence type="predicted"/>